<dbReference type="PROSITE" id="PS51755">
    <property type="entry name" value="OMPR_PHOB"/>
    <property type="match status" value="1"/>
</dbReference>
<dbReference type="Proteomes" id="UP000320011">
    <property type="component" value="Unassembled WGS sequence"/>
</dbReference>
<evidence type="ECO:0000259" key="4">
    <source>
        <dbReference type="PROSITE" id="PS50110"/>
    </source>
</evidence>
<dbReference type="PANTHER" id="PTHR48111">
    <property type="entry name" value="REGULATOR OF RPOS"/>
    <property type="match status" value="1"/>
</dbReference>
<dbReference type="SMART" id="SM00448">
    <property type="entry name" value="REC"/>
    <property type="match status" value="1"/>
</dbReference>
<dbReference type="InterPro" id="IPR016032">
    <property type="entry name" value="Sig_transdc_resp-reg_C-effctor"/>
</dbReference>
<dbReference type="Pfam" id="PF00486">
    <property type="entry name" value="Trans_reg_C"/>
    <property type="match status" value="1"/>
</dbReference>
<keyword evidence="7" id="KW-1185">Reference proteome</keyword>
<evidence type="ECO:0000256" key="3">
    <source>
        <dbReference type="PROSITE-ProRule" id="PRU01091"/>
    </source>
</evidence>
<evidence type="ECO:0000256" key="2">
    <source>
        <dbReference type="PROSITE-ProRule" id="PRU00169"/>
    </source>
</evidence>
<proteinExistence type="predicted"/>
<dbReference type="InterPro" id="IPR039420">
    <property type="entry name" value="WalR-like"/>
</dbReference>
<dbReference type="Pfam" id="PF00072">
    <property type="entry name" value="Response_reg"/>
    <property type="match status" value="1"/>
</dbReference>
<dbReference type="CDD" id="cd00383">
    <property type="entry name" value="trans_reg_C"/>
    <property type="match status" value="1"/>
</dbReference>
<dbReference type="InterPro" id="IPR001867">
    <property type="entry name" value="OmpR/PhoB-type_DNA-bd"/>
</dbReference>
<keyword evidence="2" id="KW-0597">Phosphoprotein</keyword>
<evidence type="ECO:0000313" key="7">
    <source>
        <dbReference type="Proteomes" id="UP000320011"/>
    </source>
</evidence>
<dbReference type="Gene3D" id="3.40.50.2300">
    <property type="match status" value="1"/>
</dbReference>
<dbReference type="InterPro" id="IPR001789">
    <property type="entry name" value="Sig_transdc_resp-reg_receiver"/>
</dbReference>
<gene>
    <name evidence="6" type="ORF">FNH05_25505</name>
</gene>
<dbReference type="InterPro" id="IPR036388">
    <property type="entry name" value="WH-like_DNA-bd_sf"/>
</dbReference>
<evidence type="ECO:0000313" key="6">
    <source>
        <dbReference type="EMBL" id="TVT36531.1"/>
    </source>
</evidence>
<reference evidence="6 7" key="1">
    <citation type="submission" date="2019-07" db="EMBL/GenBank/DDBJ databases">
        <authorList>
            <person name="Duangmal K."/>
            <person name="Teo W.F.A."/>
        </authorList>
    </citation>
    <scope>NUCLEOTIDE SEQUENCE [LARGE SCALE GENOMIC DNA]</scope>
    <source>
        <strain evidence="6 7">TBRC 6029</strain>
    </source>
</reference>
<dbReference type="GO" id="GO:0006355">
    <property type="term" value="P:regulation of DNA-templated transcription"/>
    <property type="evidence" value="ECO:0007669"/>
    <property type="project" value="InterPro"/>
</dbReference>
<organism evidence="6 7">
    <name type="scientific">Amycolatopsis rhizosphaerae</name>
    <dbReference type="NCBI Taxonomy" id="2053003"/>
    <lineage>
        <taxon>Bacteria</taxon>
        <taxon>Bacillati</taxon>
        <taxon>Actinomycetota</taxon>
        <taxon>Actinomycetes</taxon>
        <taxon>Pseudonocardiales</taxon>
        <taxon>Pseudonocardiaceae</taxon>
        <taxon>Amycolatopsis</taxon>
    </lineage>
</organism>
<dbReference type="PANTHER" id="PTHR48111:SF36">
    <property type="entry name" value="TRANSCRIPTIONAL REGULATORY PROTEIN CUTR"/>
    <property type="match status" value="1"/>
</dbReference>
<feature type="modified residue" description="4-aspartylphosphate" evidence="2">
    <location>
        <position position="51"/>
    </location>
</feature>
<dbReference type="PROSITE" id="PS50110">
    <property type="entry name" value="RESPONSE_REGULATORY"/>
    <property type="match status" value="1"/>
</dbReference>
<dbReference type="GO" id="GO:0000976">
    <property type="term" value="F:transcription cis-regulatory region binding"/>
    <property type="evidence" value="ECO:0007669"/>
    <property type="project" value="TreeGrafter"/>
</dbReference>
<dbReference type="AlphaFoldDB" id="A0A558BJ49"/>
<dbReference type="OrthoDB" id="9802426at2"/>
<evidence type="ECO:0000259" key="5">
    <source>
        <dbReference type="PROSITE" id="PS51755"/>
    </source>
</evidence>
<evidence type="ECO:0000256" key="1">
    <source>
        <dbReference type="ARBA" id="ARBA00023125"/>
    </source>
</evidence>
<comment type="caution">
    <text evidence="6">The sequence shown here is derived from an EMBL/GenBank/DDBJ whole genome shotgun (WGS) entry which is preliminary data.</text>
</comment>
<keyword evidence="1 3" id="KW-0238">DNA-binding</keyword>
<dbReference type="SUPFAM" id="SSF46894">
    <property type="entry name" value="C-terminal effector domain of the bipartite response regulators"/>
    <property type="match status" value="1"/>
</dbReference>
<dbReference type="GO" id="GO:0005829">
    <property type="term" value="C:cytosol"/>
    <property type="evidence" value="ECO:0007669"/>
    <property type="project" value="TreeGrafter"/>
</dbReference>
<protein>
    <submittedName>
        <fullName evidence="6">Response regulator transcription factor</fullName>
    </submittedName>
</protein>
<feature type="domain" description="Response regulatory" evidence="4">
    <location>
        <begin position="2"/>
        <end position="115"/>
    </location>
</feature>
<dbReference type="Gene3D" id="1.10.10.10">
    <property type="entry name" value="Winged helix-like DNA-binding domain superfamily/Winged helix DNA-binding domain"/>
    <property type="match status" value="1"/>
</dbReference>
<dbReference type="InterPro" id="IPR011006">
    <property type="entry name" value="CheY-like_superfamily"/>
</dbReference>
<feature type="domain" description="OmpR/PhoB-type" evidence="5">
    <location>
        <begin position="126"/>
        <end position="221"/>
    </location>
</feature>
<reference evidence="6 7" key="2">
    <citation type="submission" date="2019-08" db="EMBL/GenBank/DDBJ databases">
        <title>Amycolatopsis acidicola sp. nov., isolated from peat swamp forest soil.</title>
        <authorList>
            <person name="Srisuk N."/>
        </authorList>
    </citation>
    <scope>NUCLEOTIDE SEQUENCE [LARGE SCALE GENOMIC DNA]</scope>
    <source>
        <strain evidence="6 7">TBRC 6029</strain>
    </source>
</reference>
<name>A0A558BJ49_9PSEU</name>
<sequence>MRVLVTEDDDNLRLALDAALRGAGFAVDVASDLPAADEALDVNSYDCAVFDRMLPAGDALPYVRWRRERGWTVPVLFLTARDSLTDRLDGLRLGGDYLAKPFAMAEMVARVRSLCRRSGTSGTERPVVLRCADVELDGGRHEVRRGGVLLTLTRKEFLVLERLMSTAGTPVSRQELLRCAWDEMAAPETNVLDVVIRQLRRKLHEPPLIHTVRGTGYLIGAPA</sequence>
<feature type="DNA-binding region" description="OmpR/PhoB-type" evidence="3">
    <location>
        <begin position="126"/>
        <end position="221"/>
    </location>
</feature>
<dbReference type="RefSeq" id="WP_144591245.1">
    <property type="nucleotide sequence ID" value="NZ_VJWX01000313.1"/>
</dbReference>
<dbReference type="EMBL" id="VJWX01000313">
    <property type="protein sequence ID" value="TVT36531.1"/>
    <property type="molecule type" value="Genomic_DNA"/>
</dbReference>
<dbReference type="GO" id="GO:0032993">
    <property type="term" value="C:protein-DNA complex"/>
    <property type="evidence" value="ECO:0007669"/>
    <property type="project" value="TreeGrafter"/>
</dbReference>
<dbReference type="SMART" id="SM00862">
    <property type="entry name" value="Trans_reg_C"/>
    <property type="match status" value="1"/>
</dbReference>
<accession>A0A558BJ49</accession>
<dbReference type="SUPFAM" id="SSF52172">
    <property type="entry name" value="CheY-like"/>
    <property type="match status" value="1"/>
</dbReference>
<dbReference type="GO" id="GO:0000156">
    <property type="term" value="F:phosphorelay response regulator activity"/>
    <property type="evidence" value="ECO:0007669"/>
    <property type="project" value="TreeGrafter"/>
</dbReference>